<organism evidence="1 2">
    <name type="scientific">Candidatus Falkowbacteria bacterium RIFOXYC2_FULL_36_12</name>
    <dbReference type="NCBI Taxonomy" id="1798002"/>
    <lineage>
        <taxon>Bacteria</taxon>
        <taxon>Candidatus Falkowiibacteriota</taxon>
    </lineage>
</organism>
<protein>
    <submittedName>
        <fullName evidence="1">Uncharacterized protein</fullName>
    </submittedName>
</protein>
<evidence type="ECO:0000313" key="2">
    <source>
        <dbReference type="Proteomes" id="UP000179001"/>
    </source>
</evidence>
<accession>A0A1F5T1A7</accession>
<comment type="caution">
    <text evidence="1">The sequence shown here is derived from an EMBL/GenBank/DDBJ whole genome shotgun (WGS) entry which is preliminary data.</text>
</comment>
<dbReference type="Proteomes" id="UP000179001">
    <property type="component" value="Unassembled WGS sequence"/>
</dbReference>
<name>A0A1F5T1A7_9BACT</name>
<sequence length="133" mass="15309">MELLQRFVRVEIPRSPDRNRRDICQICHQPIGTAEPRISIGDNVFVRVSSLIDREQRWLVSQKLVLVDVFKTNGVCVGQMKVKGIRNLDNLRLYYLCLLSNKIEELDDSQKQRICEVLIQIGGSEVLSSLRVS</sequence>
<dbReference type="AlphaFoldDB" id="A0A1F5T1A7"/>
<gene>
    <name evidence="1" type="ORF">A2478_02630</name>
</gene>
<dbReference type="EMBL" id="MFGJ01000005">
    <property type="protein sequence ID" value="OGF32506.1"/>
    <property type="molecule type" value="Genomic_DNA"/>
</dbReference>
<reference evidence="1 2" key="1">
    <citation type="journal article" date="2016" name="Nat. Commun.">
        <title>Thousands of microbial genomes shed light on interconnected biogeochemical processes in an aquifer system.</title>
        <authorList>
            <person name="Anantharaman K."/>
            <person name="Brown C.T."/>
            <person name="Hug L.A."/>
            <person name="Sharon I."/>
            <person name="Castelle C.J."/>
            <person name="Probst A.J."/>
            <person name="Thomas B.C."/>
            <person name="Singh A."/>
            <person name="Wilkins M.J."/>
            <person name="Karaoz U."/>
            <person name="Brodie E.L."/>
            <person name="Williams K.H."/>
            <person name="Hubbard S.S."/>
            <person name="Banfield J.F."/>
        </authorList>
    </citation>
    <scope>NUCLEOTIDE SEQUENCE [LARGE SCALE GENOMIC DNA]</scope>
</reference>
<dbReference type="STRING" id="1798002.A2478_02630"/>
<proteinExistence type="predicted"/>
<evidence type="ECO:0000313" key="1">
    <source>
        <dbReference type="EMBL" id="OGF32506.1"/>
    </source>
</evidence>